<evidence type="ECO:0000256" key="2">
    <source>
        <dbReference type="PROSITE-ProRule" id="PRU00335"/>
    </source>
</evidence>
<name>A0A1G5J0L5_9FIRM</name>
<dbReference type="PROSITE" id="PS01081">
    <property type="entry name" value="HTH_TETR_1"/>
    <property type="match status" value="1"/>
</dbReference>
<dbReference type="Gene3D" id="1.10.357.10">
    <property type="entry name" value="Tetracycline Repressor, domain 2"/>
    <property type="match status" value="1"/>
</dbReference>
<dbReference type="InterPro" id="IPR050109">
    <property type="entry name" value="HTH-type_TetR-like_transc_reg"/>
</dbReference>
<dbReference type="GO" id="GO:0006355">
    <property type="term" value="P:regulation of DNA-templated transcription"/>
    <property type="evidence" value="ECO:0007669"/>
    <property type="project" value="UniProtKB-ARBA"/>
</dbReference>
<evidence type="ECO:0000256" key="1">
    <source>
        <dbReference type="ARBA" id="ARBA00023125"/>
    </source>
</evidence>
<keyword evidence="5" id="KW-1185">Reference proteome</keyword>
<feature type="domain" description="HTH tetR-type" evidence="3">
    <location>
        <begin position="1"/>
        <end position="59"/>
    </location>
</feature>
<keyword evidence="1 2" id="KW-0238">DNA-binding</keyword>
<dbReference type="PROSITE" id="PS50977">
    <property type="entry name" value="HTH_TETR_2"/>
    <property type="match status" value="1"/>
</dbReference>
<dbReference type="GO" id="GO:0003677">
    <property type="term" value="F:DNA binding"/>
    <property type="evidence" value="ECO:0007669"/>
    <property type="project" value="UniProtKB-UniRule"/>
</dbReference>
<feature type="DNA-binding region" description="H-T-H motif" evidence="2">
    <location>
        <begin position="22"/>
        <end position="41"/>
    </location>
</feature>
<dbReference type="SUPFAM" id="SSF46689">
    <property type="entry name" value="Homeodomain-like"/>
    <property type="match status" value="1"/>
</dbReference>
<sequence>MKDRIIESCGKYINLHGVKRFTLDDIAKDLSIAKRTIYKYFKSKDELVSEFVNTSIKDNIENTIEAVNKENTLIDKINAALLSHHKYEIPLDILEEIEKHYPNDWKNIEEQRSFKLNIVRDLIKEGIETKELRSDINIEVLSLILERTTRAILEYNFLIESNLNINNAVKEIENILLYGILEKSKVD</sequence>
<dbReference type="InterPro" id="IPR023772">
    <property type="entry name" value="DNA-bd_HTH_TetR-type_CS"/>
</dbReference>
<dbReference type="InterPro" id="IPR001647">
    <property type="entry name" value="HTH_TetR"/>
</dbReference>
<dbReference type="Proteomes" id="UP000198636">
    <property type="component" value="Unassembled WGS sequence"/>
</dbReference>
<protein>
    <submittedName>
        <fullName evidence="4">Transcriptional regulator, TetR family</fullName>
    </submittedName>
</protein>
<dbReference type="InterPro" id="IPR036271">
    <property type="entry name" value="Tet_transcr_reg_TetR-rel_C_sf"/>
</dbReference>
<accession>A0A1G5J0L5</accession>
<dbReference type="PANTHER" id="PTHR30328">
    <property type="entry name" value="TRANSCRIPTIONAL REPRESSOR"/>
    <property type="match status" value="1"/>
</dbReference>
<evidence type="ECO:0000259" key="3">
    <source>
        <dbReference type="PROSITE" id="PS50977"/>
    </source>
</evidence>
<dbReference type="Pfam" id="PF00440">
    <property type="entry name" value="TetR_N"/>
    <property type="match status" value="1"/>
</dbReference>
<evidence type="ECO:0000313" key="4">
    <source>
        <dbReference type="EMBL" id="SCY81817.1"/>
    </source>
</evidence>
<dbReference type="AlphaFoldDB" id="A0A1G5J0L5"/>
<proteinExistence type="predicted"/>
<dbReference type="InterPro" id="IPR009057">
    <property type="entry name" value="Homeodomain-like_sf"/>
</dbReference>
<dbReference type="PANTHER" id="PTHR30328:SF54">
    <property type="entry name" value="HTH-TYPE TRANSCRIPTIONAL REPRESSOR SCO4008"/>
    <property type="match status" value="1"/>
</dbReference>
<reference evidence="4 5" key="1">
    <citation type="submission" date="2016-10" db="EMBL/GenBank/DDBJ databases">
        <authorList>
            <person name="de Groot N.N."/>
        </authorList>
    </citation>
    <scope>NUCLEOTIDE SEQUENCE [LARGE SCALE GENOMIC DNA]</scope>
    <source>
        <strain evidence="4 5">DSM 18978</strain>
    </source>
</reference>
<dbReference type="RefSeq" id="WP_176759018.1">
    <property type="nucleotide sequence ID" value="NZ_FMUS01000017.1"/>
</dbReference>
<dbReference type="SUPFAM" id="SSF48498">
    <property type="entry name" value="Tetracyclin repressor-like, C-terminal domain"/>
    <property type="match status" value="1"/>
</dbReference>
<dbReference type="Gene3D" id="1.10.10.60">
    <property type="entry name" value="Homeodomain-like"/>
    <property type="match status" value="1"/>
</dbReference>
<dbReference type="STRING" id="1120976.SAMN03080606_02595"/>
<organism evidence="4 5">
    <name type="scientific">Alkaliphilus peptidifermentans DSM 18978</name>
    <dbReference type="NCBI Taxonomy" id="1120976"/>
    <lineage>
        <taxon>Bacteria</taxon>
        <taxon>Bacillati</taxon>
        <taxon>Bacillota</taxon>
        <taxon>Clostridia</taxon>
        <taxon>Peptostreptococcales</taxon>
        <taxon>Natronincolaceae</taxon>
        <taxon>Alkaliphilus</taxon>
    </lineage>
</organism>
<gene>
    <name evidence="4" type="ORF">SAMN03080606_02595</name>
</gene>
<dbReference type="EMBL" id="FMUS01000017">
    <property type="protein sequence ID" value="SCY81817.1"/>
    <property type="molecule type" value="Genomic_DNA"/>
</dbReference>
<evidence type="ECO:0000313" key="5">
    <source>
        <dbReference type="Proteomes" id="UP000198636"/>
    </source>
</evidence>